<proteinExistence type="predicted"/>
<evidence type="ECO:0000313" key="2">
    <source>
        <dbReference type="Proteomes" id="UP000054870"/>
    </source>
</evidence>
<name>A0A158C5A5_9BURK</name>
<sequence length="534" mass="59958">MTLRFNLLDDRLLRYRSVDNQPHAASLPELLVALGNDDVRDFPALRPHQRHPWHAFLVYLAASALHAANAGKPLGTADEWRRALLALTPDDDDGAAFSLVTPDDRAAFLQAPCKSGETRTWKKRLLTPDAVDMLITSKNHDMKAARMIHANPEDWVFALVSLQTQEGFLGAGNYGISRMNGGFASRAAFGVVPAGHAGKRWLRDTQLLLEQRASIVKRCDLKSEGGIALVWLRPWDGSSSLSFSELDPFYIEICRLVRLTADGARLFALATSSKAARISAKERNGVTGDAWTPVHMAEAKALSITARGFDYRLASTLAFSGEFERTIASTLRKDDGSEGLYLLAQGITRGQGKTEGYHERRIPVSRRIREAMRVGSTDEIAQRAKDRIAAIADVRKVLWIALCNLLGNGDSSVSDDTKKKASEFTKRFENEEDARFFDDLIEEIESDKQHEEHDKWLVELVDRAEKVLERTFIAGPRSAERRYRARAGALSCFHNFMRLEKHVLQRIVRVLKQRDDARKRARRESSEEVEHDVS</sequence>
<dbReference type="AlphaFoldDB" id="A0A158C5A5"/>
<protein>
    <recommendedName>
        <fullName evidence="3">CRISPR-associated protein Cse1</fullName>
    </recommendedName>
</protein>
<dbReference type="NCBIfam" id="TIGR02547">
    <property type="entry name" value="casA_cse1"/>
    <property type="match status" value="1"/>
</dbReference>
<reference evidence="1" key="1">
    <citation type="submission" date="2016-01" db="EMBL/GenBank/DDBJ databases">
        <authorList>
            <person name="Peeters C."/>
        </authorList>
    </citation>
    <scope>NUCLEOTIDE SEQUENCE [LARGE SCALE GENOMIC DNA]</scope>
    <source>
        <strain evidence="1">LMG 29318</strain>
    </source>
</reference>
<organism evidence="1 2">
    <name type="scientific">Caballeronia catudaia</name>
    <dbReference type="NCBI Taxonomy" id="1777136"/>
    <lineage>
        <taxon>Bacteria</taxon>
        <taxon>Pseudomonadati</taxon>
        <taxon>Pseudomonadota</taxon>
        <taxon>Betaproteobacteria</taxon>
        <taxon>Burkholderiales</taxon>
        <taxon>Burkholderiaceae</taxon>
        <taxon>Caballeronia</taxon>
    </lineage>
</organism>
<dbReference type="RefSeq" id="WP_061126310.1">
    <property type="nucleotide sequence ID" value="NZ_FCOF02000023.1"/>
</dbReference>
<dbReference type="InterPro" id="IPR013381">
    <property type="entry name" value="CRISPR-assoc_prot_Cse1"/>
</dbReference>
<dbReference type="OrthoDB" id="5450902at2"/>
<comment type="caution">
    <text evidence="1">The sequence shown here is derived from an EMBL/GenBank/DDBJ whole genome shotgun (WGS) entry which is preliminary data.</text>
</comment>
<evidence type="ECO:0008006" key="3">
    <source>
        <dbReference type="Google" id="ProtNLM"/>
    </source>
</evidence>
<keyword evidence="2" id="KW-1185">Reference proteome</keyword>
<dbReference type="EMBL" id="FCOF02000023">
    <property type="protein sequence ID" value="SAK77518.1"/>
    <property type="molecule type" value="Genomic_DNA"/>
</dbReference>
<accession>A0A158C5A5</accession>
<evidence type="ECO:0000313" key="1">
    <source>
        <dbReference type="EMBL" id="SAK77518.1"/>
    </source>
</evidence>
<gene>
    <name evidence="1" type="ORF">AWB75_04545</name>
</gene>
<dbReference type="Proteomes" id="UP000054870">
    <property type="component" value="Unassembled WGS sequence"/>
</dbReference>